<keyword evidence="1" id="KW-0175">Coiled coil</keyword>
<sequence length="433" mass="48283">MARYRCAACGSPNVVKDSQAGGVSYNYKKGIIGAVVLGTGGAVAGIENKTQLVYRCPDCGLTMTYPMDEAEKLAIDAGVQSAAARDRLTVYGISVPWNYFTKKYVNIESGAADEETKANEAHSVKMKEISTQTMRIVADSIIEDYQILQAEAALLEKDEYDFEGRQAAWEAVSKSVLDARRNEYEQAEQKILSQLREEVEKAKKELEDKIEHAKNSHETMLAEKTALVEEQSGLGLFKGKRKKEIAQRLQELEATMAANDLVRNTAEQSFVNAEKEITEKANSNIAAEKAKIDEKYPLEESPADHREKVLKKKAYLDDIRENGGYTAKQKAARYIATYKFIEFVTVGSKNPVAFSLLTNERDISGDFETYPASDIVEVYEMLKEKLSEILASDVSSLGFFNEQTVAAALKELTDAGVLNLVTIKYKRYYSIQR</sequence>
<evidence type="ECO:0000313" key="3">
    <source>
        <dbReference type="Proteomes" id="UP000787672"/>
    </source>
</evidence>
<dbReference type="Proteomes" id="UP000787672">
    <property type="component" value="Unassembled WGS sequence"/>
</dbReference>
<comment type="caution">
    <text evidence="2">The sequence shown here is derived from an EMBL/GenBank/DDBJ whole genome shotgun (WGS) entry which is preliminary data.</text>
</comment>
<proteinExistence type="predicted"/>
<organism evidence="2 3">
    <name type="scientific">Dysosmobacter acutus</name>
    <dbReference type="NCBI Taxonomy" id="2841504"/>
    <lineage>
        <taxon>Bacteria</taxon>
        <taxon>Bacillati</taxon>
        <taxon>Bacillota</taxon>
        <taxon>Clostridia</taxon>
        <taxon>Eubacteriales</taxon>
        <taxon>Oscillospiraceae</taxon>
        <taxon>Dysosmobacter</taxon>
    </lineage>
</organism>
<evidence type="ECO:0008006" key="4">
    <source>
        <dbReference type="Google" id="ProtNLM"/>
    </source>
</evidence>
<evidence type="ECO:0000313" key="2">
    <source>
        <dbReference type="EMBL" id="MBU5626190.1"/>
    </source>
</evidence>
<name>A0ABS6F7E6_9FIRM</name>
<protein>
    <recommendedName>
        <fullName evidence="4">DUF2225 domain-containing protein</fullName>
    </recommendedName>
</protein>
<keyword evidence="3" id="KW-1185">Reference proteome</keyword>
<reference evidence="2 3" key="1">
    <citation type="submission" date="2021-06" db="EMBL/GenBank/DDBJ databases">
        <authorList>
            <person name="Sun Q."/>
            <person name="Li D."/>
        </authorList>
    </citation>
    <scope>NUCLEOTIDE SEQUENCE [LARGE SCALE GENOMIC DNA]</scope>
    <source>
        <strain evidence="2 3">MSJ-2</strain>
    </source>
</reference>
<feature type="coiled-coil region" evidence="1">
    <location>
        <begin position="138"/>
        <end position="223"/>
    </location>
</feature>
<dbReference type="EMBL" id="JAHLQN010000001">
    <property type="protein sequence ID" value="MBU5626190.1"/>
    <property type="molecule type" value="Genomic_DNA"/>
</dbReference>
<gene>
    <name evidence="2" type="ORF">KQI82_04540</name>
</gene>
<evidence type="ECO:0000256" key="1">
    <source>
        <dbReference type="SAM" id="Coils"/>
    </source>
</evidence>
<dbReference type="RefSeq" id="WP_216631703.1">
    <property type="nucleotide sequence ID" value="NZ_JAHLQN010000001.1"/>
</dbReference>
<accession>A0ABS6F7E6</accession>